<dbReference type="RefSeq" id="WP_019376740.1">
    <property type="nucleotide sequence ID" value="NZ_CP017962.1"/>
</dbReference>
<name>A0AAC9NKI0_VIRHA</name>
<comment type="similarity">
    <text evidence="6">Belongs to the TVP38/TMEM64 family.</text>
</comment>
<comment type="subcellular location">
    <subcellularLocation>
        <location evidence="1 6">Cell membrane</location>
        <topology evidence="1 6">Multi-pass membrane protein</topology>
    </subcellularLocation>
</comment>
<feature type="transmembrane region" description="Helical" evidence="6">
    <location>
        <begin position="7"/>
        <end position="26"/>
    </location>
</feature>
<evidence type="ECO:0000313" key="8">
    <source>
        <dbReference type="EMBL" id="APC48068.1"/>
    </source>
</evidence>
<protein>
    <recommendedName>
        <fullName evidence="6">TVP38/TMEM64 family membrane protein</fullName>
    </recommendedName>
</protein>
<dbReference type="InterPro" id="IPR032816">
    <property type="entry name" value="VTT_dom"/>
</dbReference>
<dbReference type="EMBL" id="CP017962">
    <property type="protein sequence ID" value="APC48068.1"/>
    <property type="molecule type" value="Genomic_DNA"/>
</dbReference>
<comment type="caution">
    <text evidence="6">Lacks conserved residue(s) required for the propagation of feature annotation.</text>
</comment>
<keyword evidence="4 6" id="KW-1133">Transmembrane helix</keyword>
<evidence type="ECO:0000256" key="5">
    <source>
        <dbReference type="ARBA" id="ARBA00023136"/>
    </source>
</evidence>
<evidence type="ECO:0000256" key="4">
    <source>
        <dbReference type="ARBA" id="ARBA00022989"/>
    </source>
</evidence>
<dbReference type="GO" id="GO:0005886">
    <property type="term" value="C:plasma membrane"/>
    <property type="evidence" value="ECO:0007669"/>
    <property type="project" value="UniProtKB-SubCell"/>
</dbReference>
<evidence type="ECO:0000256" key="3">
    <source>
        <dbReference type="ARBA" id="ARBA00022692"/>
    </source>
</evidence>
<evidence type="ECO:0000256" key="6">
    <source>
        <dbReference type="RuleBase" id="RU366058"/>
    </source>
</evidence>
<keyword evidence="2 6" id="KW-1003">Cell membrane</keyword>
<gene>
    <name evidence="8" type="ORF">BME96_07720</name>
    <name evidence="9" type="ORF">IC602_13935</name>
</gene>
<dbReference type="Proteomes" id="UP000621631">
    <property type="component" value="Unassembled WGS sequence"/>
</dbReference>
<dbReference type="Pfam" id="PF09335">
    <property type="entry name" value="VTT_dom"/>
    <property type="match status" value="1"/>
</dbReference>
<dbReference type="InterPro" id="IPR015414">
    <property type="entry name" value="TMEM64"/>
</dbReference>
<dbReference type="Proteomes" id="UP000182945">
    <property type="component" value="Chromosome"/>
</dbReference>
<dbReference type="AlphaFoldDB" id="A0AAC9NKI0"/>
<organism evidence="8 10">
    <name type="scientific">Virgibacillus halodenitrificans</name>
    <name type="common">Bacillus halodenitrificans</name>
    <dbReference type="NCBI Taxonomy" id="1482"/>
    <lineage>
        <taxon>Bacteria</taxon>
        <taxon>Bacillati</taxon>
        <taxon>Bacillota</taxon>
        <taxon>Bacilli</taxon>
        <taxon>Bacillales</taxon>
        <taxon>Bacillaceae</taxon>
        <taxon>Virgibacillus</taxon>
    </lineage>
</organism>
<feature type="transmembrane region" description="Helical" evidence="6">
    <location>
        <begin position="157"/>
        <end position="173"/>
    </location>
</feature>
<dbReference type="PANTHER" id="PTHR12677:SF59">
    <property type="entry name" value="GOLGI APPARATUS MEMBRANE PROTEIN TVP38-RELATED"/>
    <property type="match status" value="1"/>
</dbReference>
<dbReference type="KEGG" id="vhl:BME96_07720"/>
<keyword evidence="3 6" id="KW-0812">Transmembrane</keyword>
<evidence type="ECO:0000313" key="11">
    <source>
        <dbReference type="Proteomes" id="UP000621631"/>
    </source>
</evidence>
<keyword evidence="5 6" id="KW-0472">Membrane</keyword>
<dbReference type="EMBL" id="JACWEZ010000009">
    <property type="protein sequence ID" value="MBD1223701.1"/>
    <property type="molecule type" value="Genomic_DNA"/>
</dbReference>
<evidence type="ECO:0000259" key="7">
    <source>
        <dbReference type="Pfam" id="PF09335"/>
    </source>
</evidence>
<evidence type="ECO:0000256" key="2">
    <source>
        <dbReference type="ARBA" id="ARBA00022475"/>
    </source>
</evidence>
<keyword evidence="11" id="KW-1185">Reference proteome</keyword>
<sequence length="203" mass="23137">MEMLGNHLMAIIETGGLFAPILFISFHLLRPLFFLPVVFICITGGVLFGALAGTLYSLIGITLSSIIFYFVIRWMPRTSNKLLFVKQKIVGKNRELTTPQIALLRLVPFIHFHLLSLCLLEISASFKDYTKSSLISNIPIAFVYTSVGGWISNLTPITVFLFLLLLLPVLYLLRRKEINIKWQDFFQVSAEQKPKRFEVRKVG</sequence>
<feature type="transmembrane region" description="Helical" evidence="6">
    <location>
        <begin position="58"/>
        <end position="76"/>
    </location>
</feature>
<reference evidence="9 11" key="2">
    <citation type="submission" date="2020-09" db="EMBL/GenBank/DDBJ databases">
        <title>Draft Genome Sequences of Oil-Oxidizing Bacteria Halomonas titanicae, Marinobacter lutaoensis, and Virgibacillus halodenitrificans Isolated from Highly Saline Environments.</title>
        <authorList>
            <person name="Grouzdev D.S."/>
            <person name="Sokolova D.S."/>
            <person name="Semenova E.M."/>
            <person name="Borzenkov I.A."/>
            <person name="Bidzhieva S.K."/>
            <person name="Poltaraus A.B."/>
            <person name="Nazina T.N."/>
        </authorList>
    </citation>
    <scope>NUCLEOTIDE SEQUENCE [LARGE SCALE GENOMIC DNA]</scope>
    <source>
        <strain evidence="9 11">VKM B-3472D</strain>
    </source>
</reference>
<feature type="transmembrane region" description="Helical" evidence="6">
    <location>
        <begin position="102"/>
        <end position="122"/>
    </location>
</feature>
<dbReference type="GeneID" id="71514276"/>
<feature type="domain" description="VTT" evidence="7">
    <location>
        <begin position="36"/>
        <end position="148"/>
    </location>
</feature>
<reference evidence="8 10" key="1">
    <citation type="submission" date="2016-11" db="EMBL/GenBank/DDBJ databases">
        <title>Complete genome sequencing of Virgibacillus halodenitrificans PDB-F2.</title>
        <authorList>
            <person name="Sun Z."/>
            <person name="Zhou Y."/>
            <person name="Li H."/>
        </authorList>
    </citation>
    <scope>NUCLEOTIDE SEQUENCE [LARGE SCALE GENOMIC DNA]</scope>
    <source>
        <strain evidence="8 10">PDB-F2</strain>
    </source>
</reference>
<evidence type="ECO:0000256" key="1">
    <source>
        <dbReference type="ARBA" id="ARBA00004651"/>
    </source>
</evidence>
<proteinExistence type="inferred from homology"/>
<evidence type="ECO:0000313" key="9">
    <source>
        <dbReference type="EMBL" id="MBD1223701.1"/>
    </source>
</evidence>
<dbReference type="PANTHER" id="PTHR12677">
    <property type="entry name" value="GOLGI APPARATUS MEMBRANE PROTEIN TVP38-RELATED"/>
    <property type="match status" value="1"/>
</dbReference>
<evidence type="ECO:0000313" key="10">
    <source>
        <dbReference type="Proteomes" id="UP000182945"/>
    </source>
</evidence>
<accession>A0AAC9NKI0</accession>